<gene>
    <name evidence="1" type="ORF">B296_00055648</name>
</gene>
<evidence type="ECO:0000313" key="2">
    <source>
        <dbReference type="Proteomes" id="UP000287651"/>
    </source>
</evidence>
<dbReference type="Proteomes" id="UP000287651">
    <property type="component" value="Unassembled WGS sequence"/>
</dbReference>
<organism evidence="1 2">
    <name type="scientific">Ensete ventricosum</name>
    <name type="common">Abyssinian banana</name>
    <name type="synonym">Musa ensete</name>
    <dbReference type="NCBI Taxonomy" id="4639"/>
    <lineage>
        <taxon>Eukaryota</taxon>
        <taxon>Viridiplantae</taxon>
        <taxon>Streptophyta</taxon>
        <taxon>Embryophyta</taxon>
        <taxon>Tracheophyta</taxon>
        <taxon>Spermatophyta</taxon>
        <taxon>Magnoliopsida</taxon>
        <taxon>Liliopsida</taxon>
        <taxon>Zingiberales</taxon>
        <taxon>Musaceae</taxon>
        <taxon>Ensete</taxon>
    </lineage>
</organism>
<sequence>MASSRPPHDRIRRRRWGSLPLAPKRTVPVPTIEIEIEIERRMIPDFKKKFFEHVAQRRGPALLLQGRVRCSRLVRWGRSRRIRGHAGVPRFANPKEGTVSGLWRFNYGVKDALNCVTFDKRSTSLEDEEE</sequence>
<proteinExistence type="predicted"/>
<accession>A0A426XF99</accession>
<evidence type="ECO:0000313" key="1">
    <source>
        <dbReference type="EMBL" id="RRT38134.1"/>
    </source>
</evidence>
<comment type="caution">
    <text evidence="1">The sequence shown here is derived from an EMBL/GenBank/DDBJ whole genome shotgun (WGS) entry which is preliminary data.</text>
</comment>
<name>A0A426XF99_ENSVE</name>
<reference evidence="1 2" key="1">
    <citation type="journal article" date="2014" name="Agronomy (Basel)">
        <title>A Draft Genome Sequence for Ensete ventricosum, the Drought-Tolerant Tree Against Hunger.</title>
        <authorList>
            <person name="Harrison J."/>
            <person name="Moore K.A."/>
            <person name="Paszkiewicz K."/>
            <person name="Jones T."/>
            <person name="Grant M."/>
            <person name="Ambacheew D."/>
            <person name="Muzemil S."/>
            <person name="Studholme D.J."/>
        </authorList>
    </citation>
    <scope>NUCLEOTIDE SEQUENCE [LARGE SCALE GENOMIC DNA]</scope>
</reference>
<dbReference type="AlphaFoldDB" id="A0A426XF99"/>
<dbReference type="EMBL" id="AMZH03021506">
    <property type="protein sequence ID" value="RRT38134.1"/>
    <property type="molecule type" value="Genomic_DNA"/>
</dbReference>
<protein>
    <submittedName>
        <fullName evidence="1">Uncharacterized protein</fullName>
    </submittedName>
</protein>